<dbReference type="OrthoDB" id="122286at2"/>
<dbReference type="InterPro" id="IPR052509">
    <property type="entry name" value="Metal_resp_DNA-bind_regulator"/>
</dbReference>
<sequence>MKMTGALQRVLQVFLSDPNERRYGYDLMKAAKLPSGTLYPMLARLQDEGLATSEWEAQREDAGGRPPRKYYHLTGEGVRVARLELAQVSLDASRGSAGSSKPATRGAIQ</sequence>
<evidence type="ECO:0000313" key="2">
    <source>
        <dbReference type="EMBL" id="TDD63680.1"/>
    </source>
</evidence>
<accession>A0A4R4ZYF3</accession>
<dbReference type="Proteomes" id="UP000295578">
    <property type="component" value="Unassembled WGS sequence"/>
</dbReference>
<feature type="domain" description="Transcription regulator PadR N-terminal" evidence="1">
    <location>
        <begin position="20"/>
        <end position="80"/>
    </location>
</feature>
<dbReference type="Gene3D" id="1.10.10.10">
    <property type="entry name" value="Winged helix-like DNA-binding domain superfamily/Winged helix DNA-binding domain"/>
    <property type="match status" value="1"/>
</dbReference>
<dbReference type="InterPro" id="IPR036390">
    <property type="entry name" value="WH_DNA-bd_sf"/>
</dbReference>
<dbReference type="PANTHER" id="PTHR33169:SF14">
    <property type="entry name" value="TRANSCRIPTIONAL REGULATOR RV3488"/>
    <property type="match status" value="1"/>
</dbReference>
<dbReference type="Pfam" id="PF03551">
    <property type="entry name" value="PadR"/>
    <property type="match status" value="1"/>
</dbReference>
<dbReference type="PANTHER" id="PTHR33169">
    <property type="entry name" value="PADR-FAMILY TRANSCRIPTIONAL REGULATOR"/>
    <property type="match status" value="1"/>
</dbReference>
<protein>
    <submittedName>
        <fullName evidence="2">PadR family transcriptional regulator</fullName>
    </submittedName>
</protein>
<dbReference type="AlphaFoldDB" id="A0A4R4ZYF3"/>
<evidence type="ECO:0000259" key="1">
    <source>
        <dbReference type="Pfam" id="PF03551"/>
    </source>
</evidence>
<dbReference type="InterPro" id="IPR005149">
    <property type="entry name" value="Tscrpt_reg_PadR_N"/>
</dbReference>
<gene>
    <name evidence="2" type="ORF">E1293_42665</name>
</gene>
<comment type="caution">
    <text evidence="2">The sequence shown here is derived from an EMBL/GenBank/DDBJ whole genome shotgun (WGS) entry which is preliminary data.</text>
</comment>
<reference evidence="2 3" key="1">
    <citation type="submission" date="2019-03" db="EMBL/GenBank/DDBJ databases">
        <title>Draft genome sequences of novel Actinobacteria.</title>
        <authorList>
            <person name="Sahin N."/>
            <person name="Ay H."/>
            <person name="Saygin H."/>
        </authorList>
    </citation>
    <scope>NUCLEOTIDE SEQUENCE [LARGE SCALE GENOMIC DNA]</scope>
    <source>
        <strain evidence="2 3">DSM 45941</strain>
    </source>
</reference>
<dbReference type="InterPro" id="IPR036388">
    <property type="entry name" value="WH-like_DNA-bd_sf"/>
</dbReference>
<evidence type="ECO:0000313" key="3">
    <source>
        <dbReference type="Proteomes" id="UP000295578"/>
    </source>
</evidence>
<proteinExistence type="predicted"/>
<name>A0A4R4ZYF3_9ACTN</name>
<keyword evidence="3" id="KW-1185">Reference proteome</keyword>
<dbReference type="RefSeq" id="WP_132205161.1">
    <property type="nucleotide sequence ID" value="NZ_SMKY01000398.1"/>
</dbReference>
<dbReference type="EMBL" id="SMKY01000398">
    <property type="protein sequence ID" value="TDD63680.1"/>
    <property type="molecule type" value="Genomic_DNA"/>
</dbReference>
<organism evidence="2 3">
    <name type="scientific">Actinomadura darangshiensis</name>
    <dbReference type="NCBI Taxonomy" id="705336"/>
    <lineage>
        <taxon>Bacteria</taxon>
        <taxon>Bacillati</taxon>
        <taxon>Actinomycetota</taxon>
        <taxon>Actinomycetes</taxon>
        <taxon>Streptosporangiales</taxon>
        <taxon>Thermomonosporaceae</taxon>
        <taxon>Actinomadura</taxon>
    </lineage>
</organism>
<dbReference type="SUPFAM" id="SSF46785">
    <property type="entry name" value="Winged helix' DNA-binding domain"/>
    <property type="match status" value="1"/>
</dbReference>